<feature type="compositionally biased region" description="Pro residues" evidence="1">
    <location>
        <begin position="443"/>
        <end position="460"/>
    </location>
</feature>
<accession>A0A2U3PCF2</accession>
<dbReference type="Pfam" id="PF02470">
    <property type="entry name" value="MlaD"/>
    <property type="match status" value="1"/>
</dbReference>
<evidence type="ECO:0000256" key="1">
    <source>
        <dbReference type="SAM" id="MobiDB-lite"/>
    </source>
</evidence>
<dbReference type="PANTHER" id="PTHR33371">
    <property type="entry name" value="INTERMEMBRANE PHOSPHOLIPID TRANSPORT SYSTEM BINDING PROTEIN MLAD-RELATED"/>
    <property type="match status" value="1"/>
</dbReference>
<evidence type="ECO:0000259" key="3">
    <source>
        <dbReference type="Pfam" id="PF11887"/>
    </source>
</evidence>
<feature type="domain" description="Mce/MlaD" evidence="2">
    <location>
        <begin position="39"/>
        <end position="113"/>
    </location>
</feature>
<name>A0A2U3PCF2_9MYCO</name>
<feature type="domain" description="Mammalian cell entry C-terminal" evidence="3">
    <location>
        <begin position="121"/>
        <end position="304"/>
    </location>
</feature>
<proteinExistence type="predicted"/>
<dbReference type="PANTHER" id="PTHR33371:SF4">
    <property type="entry name" value="INTERMEMBRANE PHOSPHOLIPID TRANSPORT SYSTEM BINDING PROTEIN MLAD"/>
    <property type="match status" value="1"/>
</dbReference>
<evidence type="ECO:0000313" key="4">
    <source>
        <dbReference type="EMBL" id="SPM41454.1"/>
    </source>
</evidence>
<dbReference type="GO" id="GO:0005576">
    <property type="term" value="C:extracellular region"/>
    <property type="evidence" value="ECO:0007669"/>
    <property type="project" value="TreeGrafter"/>
</dbReference>
<protein>
    <submittedName>
        <fullName evidence="4">Mammalian cell entry protein</fullName>
    </submittedName>
</protein>
<evidence type="ECO:0000313" key="5">
    <source>
        <dbReference type="Proteomes" id="UP000240424"/>
    </source>
</evidence>
<feature type="region of interest" description="Disordered" evidence="1">
    <location>
        <begin position="394"/>
        <end position="473"/>
    </location>
</feature>
<dbReference type="Pfam" id="PF11887">
    <property type="entry name" value="Mce4_CUP1"/>
    <property type="match status" value="1"/>
</dbReference>
<sequence>MTVLERIPPHKLKAGLAVVLAGLVVSGTAVAISNTFFRPTTVTAYFPTATAIYPGDDVQVSGVKVGTISAIHAEGTRTQMTLRVDHGVSIPADAKAVIVAQNLVAARYVQLTPAYRSSGPTMRDGAVIPLERTAVPIEWDEVKTQLMRLATELGPNSKVSTPSVARFIDSAADALGGNGDKLRQTLAQLSGVGRVLADGSGNIVDIIKNLQTFISVLRDSSEQLVLFNNRLATLSSVLDENKSDLDAALTNLSQAVVEVQRFIAGSRDQTSEQIARLADLTQILVKNQTALKNVLHVTPNALANAYNDYQPDTGTIRGAFSVSNLANPVNALCAQLGAVENVTAVESGKLCALYAGPALRVFNPFFYFNFNYLPIPLNPFLQPSADKQNIVYSEPRLAPGGEGPKPGPPELPPAVSAYTGLPGDVAPASPPPPPGRIPGAAMPEPPAPTTPGMSPPPAPARIPSLLPAEGDQP</sequence>
<dbReference type="Proteomes" id="UP000240424">
    <property type="component" value="Unassembled WGS sequence"/>
</dbReference>
<organism evidence="4 5">
    <name type="scientific">Mycobacterium numidiamassiliense</name>
    <dbReference type="NCBI Taxonomy" id="1841861"/>
    <lineage>
        <taxon>Bacteria</taxon>
        <taxon>Bacillati</taxon>
        <taxon>Actinomycetota</taxon>
        <taxon>Actinomycetes</taxon>
        <taxon>Mycobacteriales</taxon>
        <taxon>Mycobacteriaceae</taxon>
        <taxon>Mycobacterium</taxon>
    </lineage>
</organism>
<dbReference type="STRING" id="1841861.GCA_900157365_01979"/>
<dbReference type="InterPro" id="IPR005693">
    <property type="entry name" value="Mce"/>
</dbReference>
<feature type="compositionally biased region" description="Low complexity" evidence="1">
    <location>
        <begin position="461"/>
        <end position="473"/>
    </location>
</feature>
<dbReference type="InterPro" id="IPR052336">
    <property type="entry name" value="MlaD_Phospholipid_Transporter"/>
</dbReference>
<gene>
    <name evidence="4" type="ORF">MNAB215_3659</name>
</gene>
<dbReference type="OrthoDB" id="4516955at2"/>
<evidence type="ECO:0000259" key="2">
    <source>
        <dbReference type="Pfam" id="PF02470"/>
    </source>
</evidence>
<dbReference type="NCBIfam" id="TIGR00996">
    <property type="entry name" value="Mtu_fam_mce"/>
    <property type="match status" value="1"/>
</dbReference>
<keyword evidence="5" id="KW-1185">Reference proteome</keyword>
<reference evidence="4 5" key="1">
    <citation type="submission" date="2017-01" db="EMBL/GenBank/DDBJ databases">
        <authorList>
            <consortium name="Urmite Genomes"/>
        </authorList>
    </citation>
    <scope>NUCLEOTIDE SEQUENCE [LARGE SCALE GENOMIC DNA]</scope>
    <source>
        <strain evidence="4 5">AB215</strain>
    </source>
</reference>
<dbReference type="EMBL" id="FUEZ01000004">
    <property type="protein sequence ID" value="SPM41454.1"/>
    <property type="molecule type" value="Genomic_DNA"/>
</dbReference>
<dbReference type="InterPro" id="IPR024516">
    <property type="entry name" value="Mce_C"/>
</dbReference>
<dbReference type="InterPro" id="IPR003399">
    <property type="entry name" value="Mce/MlaD"/>
</dbReference>
<dbReference type="AlphaFoldDB" id="A0A2U3PCF2"/>
<dbReference type="RefSeq" id="WP_077080062.1">
    <property type="nucleotide sequence ID" value="NZ_FUEZ01000004.1"/>
</dbReference>